<reference evidence="4 5" key="1">
    <citation type="submission" date="2021-08" db="EMBL/GenBank/DDBJ databases">
        <authorList>
            <person name="Peeters C."/>
        </authorList>
    </citation>
    <scope>NUCLEOTIDE SEQUENCE [LARGE SCALE GENOMIC DNA]</scope>
    <source>
        <strain evidence="4 5">LMG 21510</strain>
    </source>
</reference>
<comment type="caution">
    <text evidence="4">The sequence shown here is derived from an EMBL/GenBank/DDBJ whole genome shotgun (WGS) entry which is preliminary data.</text>
</comment>
<gene>
    <name evidence="4" type="primary">rfbE</name>
    <name evidence="4" type="ORF">LMG21510_01397</name>
</gene>
<dbReference type="InterPro" id="IPR001509">
    <property type="entry name" value="Epimerase_deHydtase"/>
</dbReference>
<dbReference type="Gene3D" id="3.40.50.720">
    <property type="entry name" value="NAD(P)-binding Rossmann-like Domain"/>
    <property type="match status" value="1"/>
</dbReference>
<sequence>MANNTVLVTGARGFLGRFVAQHYLQQGWRVTGIGRGSCGSGEPLPAGMQWHSGEVNLQTLVALDVRPDLIVHCAGSGSVANSLGDPLRDYGSTVCSTAAVLEFARQHCPSCVVVYPSSAAVYGDSTCDPVDESMPYLASAPASPYGTHKLMAEQLCISYARHFRLKVAIVRLFSLYGEGLRKQLLWDACCKIERGDHVYAGTGNERRDWMHAEDAARLLATVAAHATPACPIFNGASGRPTTVRQALLLLYGALGVQATPSFSHQARVGDPPCLQAHMGRTYALGWAPAVDMELGIGRYARWFAQSRELAA</sequence>
<dbReference type="RefSeq" id="WP_224040567.1">
    <property type="nucleotide sequence ID" value="NZ_CAJZAH010000001.1"/>
</dbReference>
<dbReference type="Proteomes" id="UP000721236">
    <property type="component" value="Unassembled WGS sequence"/>
</dbReference>
<comment type="pathway">
    <text evidence="1">Bacterial outer membrane biogenesis; LPS O-antigen biosynthesis.</text>
</comment>
<dbReference type="CDD" id="cd08946">
    <property type="entry name" value="SDR_e"/>
    <property type="match status" value="1"/>
</dbReference>
<dbReference type="GO" id="GO:0047732">
    <property type="term" value="F:CDP-abequose epimerase activity"/>
    <property type="evidence" value="ECO:0007669"/>
    <property type="project" value="UniProtKB-EC"/>
</dbReference>
<keyword evidence="4" id="KW-0413">Isomerase</keyword>
<name>A0ABN7Y7I9_9BURK</name>
<dbReference type="PANTHER" id="PTHR43000">
    <property type="entry name" value="DTDP-D-GLUCOSE 4,6-DEHYDRATASE-RELATED"/>
    <property type="match status" value="1"/>
</dbReference>
<evidence type="ECO:0000313" key="4">
    <source>
        <dbReference type="EMBL" id="CAG9169344.1"/>
    </source>
</evidence>
<dbReference type="SUPFAM" id="SSF51735">
    <property type="entry name" value="NAD(P)-binding Rossmann-fold domains"/>
    <property type="match status" value="1"/>
</dbReference>
<evidence type="ECO:0000256" key="1">
    <source>
        <dbReference type="ARBA" id="ARBA00005125"/>
    </source>
</evidence>
<dbReference type="EC" id="5.1.3.10" evidence="4"/>
<proteinExistence type="inferred from homology"/>
<feature type="domain" description="NAD-dependent epimerase/dehydratase" evidence="3">
    <location>
        <begin position="6"/>
        <end position="225"/>
    </location>
</feature>
<evidence type="ECO:0000259" key="3">
    <source>
        <dbReference type="Pfam" id="PF01370"/>
    </source>
</evidence>
<keyword evidence="5" id="KW-1185">Reference proteome</keyword>
<evidence type="ECO:0000313" key="5">
    <source>
        <dbReference type="Proteomes" id="UP000721236"/>
    </source>
</evidence>
<comment type="similarity">
    <text evidence="2">Belongs to the NAD(P)-dependent epimerase/dehydratase family.</text>
</comment>
<dbReference type="EMBL" id="CAJZAH010000001">
    <property type="protein sequence ID" value="CAG9169344.1"/>
    <property type="molecule type" value="Genomic_DNA"/>
</dbReference>
<dbReference type="InterPro" id="IPR036291">
    <property type="entry name" value="NAD(P)-bd_dom_sf"/>
</dbReference>
<evidence type="ECO:0000256" key="2">
    <source>
        <dbReference type="ARBA" id="ARBA00007637"/>
    </source>
</evidence>
<accession>A0ABN7Y7I9</accession>
<dbReference type="Pfam" id="PF01370">
    <property type="entry name" value="Epimerase"/>
    <property type="match status" value="1"/>
</dbReference>
<organism evidence="4 5">
    <name type="scientific">Cupriavidus respiraculi</name>
    <dbReference type="NCBI Taxonomy" id="195930"/>
    <lineage>
        <taxon>Bacteria</taxon>
        <taxon>Pseudomonadati</taxon>
        <taxon>Pseudomonadota</taxon>
        <taxon>Betaproteobacteria</taxon>
        <taxon>Burkholderiales</taxon>
        <taxon>Burkholderiaceae</taxon>
        <taxon>Cupriavidus</taxon>
    </lineage>
</organism>
<protein>
    <submittedName>
        <fullName evidence="4">CDP-paratose 2-epimerase</fullName>
        <ecNumber evidence="4">5.1.3.10</ecNumber>
    </submittedName>
</protein>